<reference evidence="1 2" key="1">
    <citation type="submission" date="2019-12" db="EMBL/GenBank/DDBJ databases">
        <title>Functional and genomic insights into the Sphingobium yanoikuyae YC-JY1, a bacterium efficiently degrading bisphenol A.</title>
        <authorList>
            <person name="Jia Y."/>
            <person name="Li X."/>
            <person name="Wang J."/>
            <person name="Eltoukhy A."/>
            <person name="Lamraoui I."/>
            <person name="Yan Y."/>
        </authorList>
    </citation>
    <scope>NUCLEOTIDE SEQUENCE [LARGE SCALE GENOMIC DNA]</scope>
    <source>
        <strain evidence="1 2">YC-JY1</strain>
    </source>
</reference>
<evidence type="ECO:0000313" key="1">
    <source>
        <dbReference type="EMBL" id="QHD65759.1"/>
    </source>
</evidence>
<dbReference type="EMBL" id="CP047218">
    <property type="protein sequence ID" value="QHD65759.1"/>
    <property type="molecule type" value="Genomic_DNA"/>
</dbReference>
<accession>A0A6P1GB82</accession>
<dbReference type="RefSeq" id="WP_159365387.1">
    <property type="nucleotide sequence ID" value="NZ_CP047218.1"/>
</dbReference>
<sequence length="58" mass="6616">MSRIISFPARRVTAPLPQEASDIQEARYRVNSCRWQLAWWEAELAALTIGTAANDRRA</sequence>
<name>A0A6P1GB82_SPHYA</name>
<dbReference type="Proteomes" id="UP000464086">
    <property type="component" value="Chromosome"/>
</dbReference>
<dbReference type="AlphaFoldDB" id="A0A6P1GB82"/>
<gene>
    <name evidence="1" type="ORF">GS397_00855</name>
</gene>
<protein>
    <submittedName>
        <fullName evidence="1">Uncharacterized protein</fullName>
    </submittedName>
</protein>
<proteinExistence type="predicted"/>
<organism evidence="1 2">
    <name type="scientific">Sphingobium yanoikuyae</name>
    <name type="common">Sphingomonas yanoikuyae</name>
    <dbReference type="NCBI Taxonomy" id="13690"/>
    <lineage>
        <taxon>Bacteria</taxon>
        <taxon>Pseudomonadati</taxon>
        <taxon>Pseudomonadota</taxon>
        <taxon>Alphaproteobacteria</taxon>
        <taxon>Sphingomonadales</taxon>
        <taxon>Sphingomonadaceae</taxon>
        <taxon>Sphingobium</taxon>
    </lineage>
</organism>
<evidence type="ECO:0000313" key="2">
    <source>
        <dbReference type="Proteomes" id="UP000464086"/>
    </source>
</evidence>